<keyword evidence="3" id="KW-0233">DNA recombination</keyword>
<sequence>GINIRPEHREGLEGSQLPDARIWDLQARSEHTLSPGPALSTLSLCRRQQERHELPFCTAGTSGSRVRVEEDGTGPWQVWERQIQQFNRVSPATAAAVAEAHPSPSLLVQAYEERSDDERLLLLSDIPVKSDISGQDCRLGTDLPTTSTSSTDPDLVLDLMA</sequence>
<dbReference type="GO" id="GO:0048476">
    <property type="term" value="C:Holliday junction resolvase complex"/>
    <property type="evidence" value="ECO:0007669"/>
    <property type="project" value="InterPro"/>
</dbReference>
<dbReference type="Ensembl" id="ENSAZOT00000008709.1">
    <property type="protein sequence ID" value="ENSAZOP00000008174.1"/>
    <property type="gene ID" value="ENSAZOG00000005207.1"/>
</dbReference>
<accession>A0A8B9UEB5</accession>
<evidence type="ECO:0000256" key="1">
    <source>
        <dbReference type="ARBA" id="ARBA00004123"/>
    </source>
</evidence>
<dbReference type="GO" id="GO:0000712">
    <property type="term" value="P:resolution of meiotic recombination intermediates"/>
    <property type="evidence" value="ECO:0007669"/>
    <property type="project" value="TreeGrafter"/>
</dbReference>
<dbReference type="Pfam" id="PF21292">
    <property type="entry name" value="EME1-MUS81_C"/>
    <property type="match status" value="1"/>
</dbReference>
<comment type="subcellular location">
    <subcellularLocation>
        <location evidence="1">Nucleus</location>
    </subcellularLocation>
</comment>
<evidence type="ECO:0000256" key="5">
    <source>
        <dbReference type="ARBA" id="ARBA00023242"/>
    </source>
</evidence>
<evidence type="ECO:0000256" key="4">
    <source>
        <dbReference type="ARBA" id="ARBA00023204"/>
    </source>
</evidence>
<keyword evidence="5" id="KW-0539">Nucleus</keyword>
<name>A0A8B9UEB5_9AVES</name>
<evidence type="ECO:0000256" key="6">
    <source>
        <dbReference type="SAM" id="MobiDB-lite"/>
    </source>
</evidence>
<evidence type="ECO:0000313" key="7">
    <source>
        <dbReference type="Ensembl" id="ENSAZOP00000008174.1"/>
    </source>
</evidence>
<keyword evidence="2" id="KW-0227">DNA damage</keyword>
<dbReference type="GO" id="GO:0005634">
    <property type="term" value="C:nucleus"/>
    <property type="evidence" value="ECO:0007669"/>
    <property type="project" value="UniProtKB-SubCell"/>
</dbReference>
<feature type="region of interest" description="Disordered" evidence="6">
    <location>
        <begin position="135"/>
        <end position="161"/>
    </location>
</feature>
<evidence type="ECO:0000256" key="2">
    <source>
        <dbReference type="ARBA" id="ARBA00022763"/>
    </source>
</evidence>
<feature type="compositionally biased region" description="Low complexity" evidence="6">
    <location>
        <begin position="141"/>
        <end position="161"/>
    </location>
</feature>
<dbReference type="PANTHER" id="PTHR21077">
    <property type="entry name" value="EME1 PROTEIN"/>
    <property type="match status" value="1"/>
</dbReference>
<dbReference type="AlphaFoldDB" id="A0A8B9UEB5"/>
<reference evidence="7" key="1">
    <citation type="submission" date="2025-08" db="UniProtKB">
        <authorList>
            <consortium name="Ensembl"/>
        </authorList>
    </citation>
    <scope>IDENTIFICATION</scope>
</reference>
<reference evidence="7" key="2">
    <citation type="submission" date="2025-09" db="UniProtKB">
        <authorList>
            <consortium name="Ensembl"/>
        </authorList>
    </citation>
    <scope>IDENTIFICATION</scope>
</reference>
<dbReference type="GO" id="GO:0031573">
    <property type="term" value="P:mitotic intra-S DNA damage checkpoint signaling"/>
    <property type="evidence" value="ECO:0007669"/>
    <property type="project" value="TreeGrafter"/>
</dbReference>
<protein>
    <submittedName>
        <fullName evidence="7">Uncharacterized protein</fullName>
    </submittedName>
</protein>
<keyword evidence="8" id="KW-1185">Reference proteome</keyword>
<proteinExistence type="predicted"/>
<dbReference type="Proteomes" id="UP000694549">
    <property type="component" value="Unplaced"/>
</dbReference>
<dbReference type="GO" id="GO:0031297">
    <property type="term" value="P:replication fork processing"/>
    <property type="evidence" value="ECO:0007669"/>
    <property type="project" value="TreeGrafter"/>
</dbReference>
<keyword evidence="4" id="KW-0234">DNA repair</keyword>
<dbReference type="PANTHER" id="PTHR21077:SF6">
    <property type="entry name" value="CROSSOVER JUNCTION ENDONUCLEASE EME2-RELATED"/>
    <property type="match status" value="1"/>
</dbReference>
<dbReference type="GO" id="GO:0006302">
    <property type="term" value="P:double-strand break repair"/>
    <property type="evidence" value="ECO:0007669"/>
    <property type="project" value="TreeGrafter"/>
</dbReference>
<dbReference type="InterPro" id="IPR042530">
    <property type="entry name" value="EME1/EME2_C"/>
</dbReference>
<dbReference type="Gene3D" id="1.10.150.670">
    <property type="entry name" value="Crossover junction endonuclease EME1, DNA-binding domain"/>
    <property type="match status" value="1"/>
</dbReference>
<dbReference type="GO" id="GO:0008821">
    <property type="term" value="F:crossover junction DNA endonuclease activity"/>
    <property type="evidence" value="ECO:0007669"/>
    <property type="project" value="TreeGrafter"/>
</dbReference>
<evidence type="ECO:0000313" key="8">
    <source>
        <dbReference type="Proteomes" id="UP000694549"/>
    </source>
</evidence>
<organism evidence="7 8">
    <name type="scientific">Anas zonorhyncha</name>
    <name type="common">Eastern spot-billed duck</name>
    <dbReference type="NCBI Taxonomy" id="75864"/>
    <lineage>
        <taxon>Eukaryota</taxon>
        <taxon>Metazoa</taxon>
        <taxon>Chordata</taxon>
        <taxon>Craniata</taxon>
        <taxon>Vertebrata</taxon>
        <taxon>Euteleostomi</taxon>
        <taxon>Archelosauria</taxon>
        <taxon>Archosauria</taxon>
        <taxon>Dinosauria</taxon>
        <taxon>Saurischia</taxon>
        <taxon>Theropoda</taxon>
        <taxon>Coelurosauria</taxon>
        <taxon>Aves</taxon>
        <taxon>Neognathae</taxon>
        <taxon>Galloanserae</taxon>
        <taxon>Anseriformes</taxon>
        <taxon>Anatidae</taxon>
        <taxon>Anatinae</taxon>
        <taxon>Anas</taxon>
    </lineage>
</organism>
<dbReference type="InterPro" id="IPR033310">
    <property type="entry name" value="Mms4/EME1/EME2"/>
</dbReference>
<evidence type="ECO:0000256" key="3">
    <source>
        <dbReference type="ARBA" id="ARBA00023172"/>
    </source>
</evidence>